<keyword evidence="2" id="KW-0732">Signal</keyword>
<evidence type="ECO:0000256" key="2">
    <source>
        <dbReference type="SAM" id="SignalP"/>
    </source>
</evidence>
<accession>A0A8J2LIN3</accession>
<comment type="caution">
    <text evidence="3">The sequence shown here is derived from an EMBL/GenBank/DDBJ whole genome shotgun (WGS) entry which is preliminary data.</text>
</comment>
<keyword evidence="4" id="KW-1185">Reference proteome</keyword>
<sequence>MKIFVVACLLAWVHTAFSDPTPNGDSHLERGPKGQMTPTQSKEAAPLIVGDLMSQIPLGNTYEYYVKCDTERKTIA</sequence>
<feature type="chain" id="PRO_5035208454" evidence="2">
    <location>
        <begin position="19"/>
        <end position="76"/>
    </location>
</feature>
<dbReference type="AlphaFoldDB" id="A0A8J2LIN3"/>
<organism evidence="3 4">
    <name type="scientific">Allacma fusca</name>
    <dbReference type="NCBI Taxonomy" id="39272"/>
    <lineage>
        <taxon>Eukaryota</taxon>
        <taxon>Metazoa</taxon>
        <taxon>Ecdysozoa</taxon>
        <taxon>Arthropoda</taxon>
        <taxon>Hexapoda</taxon>
        <taxon>Collembola</taxon>
        <taxon>Symphypleona</taxon>
        <taxon>Sminthuridae</taxon>
        <taxon>Allacma</taxon>
    </lineage>
</organism>
<dbReference type="Proteomes" id="UP000708208">
    <property type="component" value="Unassembled WGS sequence"/>
</dbReference>
<evidence type="ECO:0000313" key="3">
    <source>
        <dbReference type="EMBL" id="CAG7832538.1"/>
    </source>
</evidence>
<protein>
    <submittedName>
        <fullName evidence="3">Uncharacterized protein</fullName>
    </submittedName>
</protein>
<name>A0A8J2LIN3_9HEXA</name>
<evidence type="ECO:0000313" key="4">
    <source>
        <dbReference type="Proteomes" id="UP000708208"/>
    </source>
</evidence>
<feature type="signal peptide" evidence="2">
    <location>
        <begin position="1"/>
        <end position="18"/>
    </location>
</feature>
<gene>
    <name evidence="3" type="ORF">AFUS01_LOCUS42218</name>
</gene>
<evidence type="ECO:0000256" key="1">
    <source>
        <dbReference type="SAM" id="MobiDB-lite"/>
    </source>
</evidence>
<reference evidence="3" key="1">
    <citation type="submission" date="2021-06" db="EMBL/GenBank/DDBJ databases">
        <authorList>
            <person name="Hodson N. C."/>
            <person name="Mongue J. A."/>
            <person name="Jaron S. K."/>
        </authorList>
    </citation>
    <scope>NUCLEOTIDE SEQUENCE</scope>
</reference>
<dbReference type="EMBL" id="CAJVCH010565557">
    <property type="protein sequence ID" value="CAG7832538.1"/>
    <property type="molecule type" value="Genomic_DNA"/>
</dbReference>
<proteinExistence type="predicted"/>
<feature type="region of interest" description="Disordered" evidence="1">
    <location>
        <begin position="18"/>
        <end position="41"/>
    </location>
</feature>